<dbReference type="GeneID" id="93168286"/>
<dbReference type="AlphaFoldDB" id="A0A6P2II81"/>
<dbReference type="EMBL" id="VJSY01000014">
    <property type="protein sequence ID" value="MDR8753775.1"/>
    <property type="molecule type" value="Genomic_DNA"/>
</dbReference>
<dbReference type="Proteomes" id="UP001248067">
    <property type="component" value="Unassembled WGS sequence"/>
</dbReference>
<gene>
    <name evidence="3" type="ORF">BPS26883_01261</name>
    <name evidence="2" type="ORF">FEQ00_02193</name>
</gene>
<dbReference type="RefSeq" id="WP_009689013.1">
    <property type="nucleotide sequence ID" value="NZ_CABVPP010000005.1"/>
</dbReference>
<dbReference type="Proteomes" id="UP000494162">
    <property type="component" value="Unassembled WGS sequence"/>
</dbReference>
<evidence type="ECO:0000313" key="3">
    <source>
        <dbReference type="EMBL" id="VWB29326.1"/>
    </source>
</evidence>
<evidence type="ECO:0000313" key="4">
    <source>
        <dbReference type="Proteomes" id="UP000494162"/>
    </source>
</evidence>
<evidence type="ECO:0008006" key="6">
    <source>
        <dbReference type="Google" id="ProtNLM"/>
    </source>
</evidence>
<feature type="compositionally biased region" description="Basic and acidic residues" evidence="1">
    <location>
        <begin position="21"/>
        <end position="32"/>
    </location>
</feature>
<keyword evidence="5" id="KW-1185">Reference proteome</keyword>
<sequence>MSATHPTPNDDDTTATPDLPSPERDDTRHDELPDLPDPVEVGEDG</sequence>
<feature type="region of interest" description="Disordered" evidence="1">
    <location>
        <begin position="1"/>
        <end position="45"/>
    </location>
</feature>
<dbReference type="EMBL" id="CABVPP010000005">
    <property type="protein sequence ID" value="VWB29326.1"/>
    <property type="molecule type" value="Genomic_DNA"/>
</dbReference>
<accession>A0A6P2II81</accession>
<reference evidence="2 5" key="1">
    <citation type="submission" date="2019-06" db="EMBL/GenBank/DDBJ databases">
        <title>Evolution of Burkholderia multivorans in the lungs of Cystic Fibrosis patients.</title>
        <authorList>
            <person name="Moreira L.M."/>
        </authorList>
    </citation>
    <scope>NUCLEOTIDE SEQUENCE [LARGE SCALE GENOMIC DNA]</scope>
    <source>
        <strain evidence="2 5">VC13239</strain>
    </source>
</reference>
<organism evidence="3 4">
    <name type="scientific">Burkholderia pseudomultivorans</name>
    <dbReference type="NCBI Taxonomy" id="1207504"/>
    <lineage>
        <taxon>Bacteria</taxon>
        <taxon>Pseudomonadati</taxon>
        <taxon>Pseudomonadota</taxon>
        <taxon>Betaproteobacteria</taxon>
        <taxon>Burkholderiales</taxon>
        <taxon>Burkholderiaceae</taxon>
        <taxon>Burkholderia</taxon>
        <taxon>Burkholderia cepacia complex</taxon>
    </lineage>
</organism>
<reference evidence="3 4" key="2">
    <citation type="submission" date="2019-09" db="EMBL/GenBank/DDBJ databases">
        <authorList>
            <person name="Depoorter E."/>
        </authorList>
    </citation>
    <scope>NUCLEOTIDE SEQUENCE [LARGE SCALE GENOMIC DNA]</scope>
    <source>
        <strain evidence="3">LMG 26883</strain>
    </source>
</reference>
<evidence type="ECO:0000256" key="1">
    <source>
        <dbReference type="SAM" id="MobiDB-lite"/>
    </source>
</evidence>
<name>A0A6P2II81_9BURK</name>
<evidence type="ECO:0000313" key="2">
    <source>
        <dbReference type="EMBL" id="MDR8753775.1"/>
    </source>
</evidence>
<evidence type="ECO:0000313" key="5">
    <source>
        <dbReference type="Proteomes" id="UP001248067"/>
    </source>
</evidence>
<protein>
    <recommendedName>
        <fullName evidence="6">Chemotaxis protein</fullName>
    </recommendedName>
</protein>
<proteinExistence type="predicted"/>